<proteinExistence type="predicted"/>
<dbReference type="Pfam" id="PF13377">
    <property type="entry name" value="Peripla_BP_3"/>
    <property type="match status" value="1"/>
</dbReference>
<feature type="domain" description="Transcriptional regulator LacI/GalR-like sensor" evidence="4">
    <location>
        <begin position="36"/>
        <end position="80"/>
    </location>
</feature>
<organism evidence="5 6">
    <name type="scientific">Bifidobacterium xylocopae</name>
    <dbReference type="NCBI Taxonomy" id="2493119"/>
    <lineage>
        <taxon>Bacteria</taxon>
        <taxon>Bacillati</taxon>
        <taxon>Actinomycetota</taxon>
        <taxon>Actinomycetes</taxon>
        <taxon>Bifidobacteriales</taxon>
        <taxon>Bifidobacteriaceae</taxon>
        <taxon>Bifidobacterium</taxon>
    </lineage>
</organism>
<reference evidence="5 6" key="1">
    <citation type="submission" date="2017-10" db="EMBL/GenBank/DDBJ databases">
        <title>Bifidobacterium xylocopum sp. nov. and Bifidobacterium aemilianum sp. nov., from the carpenter bee (Xylocopa violacea) digestive tract.</title>
        <authorList>
            <person name="Alberoni D."/>
            <person name="Baffoni L."/>
            <person name="Di Gioia D."/>
            <person name="Gaggia F."/>
            <person name="Biavati B."/>
        </authorList>
    </citation>
    <scope>NUCLEOTIDE SEQUENCE [LARGE SCALE GENOMIC DNA]</scope>
    <source>
        <strain evidence="5 6">XV2</strain>
    </source>
</reference>
<dbReference type="Gene3D" id="3.40.50.2300">
    <property type="match status" value="1"/>
</dbReference>
<sequence>MSFSLPGLMAYNPIGGMRGGGASMPRTDRSKAASIKDVSVAGFNDHPIAKVWNPPLTTIEQDFDSAGQEAFALLPAKIDDLVEGCGRTPPPQDSHG</sequence>
<evidence type="ECO:0000256" key="3">
    <source>
        <dbReference type="ARBA" id="ARBA00023163"/>
    </source>
</evidence>
<dbReference type="SUPFAM" id="SSF53822">
    <property type="entry name" value="Periplasmic binding protein-like I"/>
    <property type="match status" value="1"/>
</dbReference>
<keyword evidence="2" id="KW-0238">DNA-binding</keyword>
<dbReference type="GO" id="GO:0003677">
    <property type="term" value="F:DNA binding"/>
    <property type="evidence" value="ECO:0007669"/>
    <property type="project" value="UniProtKB-KW"/>
</dbReference>
<protein>
    <recommendedName>
        <fullName evidence="4">Transcriptional regulator LacI/GalR-like sensor domain-containing protein</fullName>
    </recommendedName>
</protein>
<gene>
    <name evidence="5" type="ORF">CRD59_01420</name>
</gene>
<name>A0A366KDB3_9BIFI</name>
<keyword evidence="1" id="KW-0805">Transcription regulation</keyword>
<dbReference type="InterPro" id="IPR028082">
    <property type="entry name" value="Peripla_BP_I"/>
</dbReference>
<dbReference type="AlphaFoldDB" id="A0A366KDB3"/>
<dbReference type="Proteomes" id="UP000252345">
    <property type="component" value="Unassembled WGS sequence"/>
</dbReference>
<dbReference type="EMBL" id="PDCH01000002">
    <property type="protein sequence ID" value="RBP99735.1"/>
    <property type="molecule type" value="Genomic_DNA"/>
</dbReference>
<evidence type="ECO:0000256" key="1">
    <source>
        <dbReference type="ARBA" id="ARBA00023015"/>
    </source>
</evidence>
<dbReference type="OrthoDB" id="9785139at2"/>
<evidence type="ECO:0000313" key="5">
    <source>
        <dbReference type="EMBL" id="RBP99735.1"/>
    </source>
</evidence>
<accession>A0A366KDB3</accession>
<evidence type="ECO:0000256" key="2">
    <source>
        <dbReference type="ARBA" id="ARBA00023125"/>
    </source>
</evidence>
<evidence type="ECO:0000259" key="4">
    <source>
        <dbReference type="Pfam" id="PF13377"/>
    </source>
</evidence>
<evidence type="ECO:0000313" key="6">
    <source>
        <dbReference type="Proteomes" id="UP000252345"/>
    </source>
</evidence>
<keyword evidence="6" id="KW-1185">Reference proteome</keyword>
<keyword evidence="3" id="KW-0804">Transcription</keyword>
<dbReference type="InterPro" id="IPR046335">
    <property type="entry name" value="LacI/GalR-like_sensor"/>
</dbReference>
<comment type="caution">
    <text evidence="5">The sequence shown here is derived from an EMBL/GenBank/DDBJ whole genome shotgun (WGS) entry which is preliminary data.</text>
</comment>